<dbReference type="AlphaFoldDB" id="A0A6A4LXX9"/>
<accession>A0A6A4LXX9</accession>
<name>A0A6A4LXX9_9ERIC</name>
<dbReference type="GO" id="GO:0016020">
    <property type="term" value="C:membrane"/>
    <property type="evidence" value="ECO:0007669"/>
    <property type="project" value="InterPro"/>
</dbReference>
<dbReference type="EMBL" id="QEFC01000644">
    <property type="protein sequence ID" value="KAE9462930.1"/>
    <property type="molecule type" value="Genomic_DNA"/>
</dbReference>
<comment type="similarity">
    <text evidence="1">Belongs to the peptidase S8 family.</text>
</comment>
<dbReference type="OrthoDB" id="1726611at2759"/>
<gene>
    <name evidence="4" type="ORF">C3L33_05163</name>
</gene>
<evidence type="ECO:0000313" key="4">
    <source>
        <dbReference type="EMBL" id="KAE9462930.1"/>
    </source>
</evidence>
<keyword evidence="2" id="KW-0732">Signal</keyword>
<evidence type="ECO:0000313" key="5">
    <source>
        <dbReference type="Proteomes" id="UP000428333"/>
    </source>
</evidence>
<dbReference type="Proteomes" id="UP000428333">
    <property type="component" value="Linkage Group LG03"/>
</dbReference>
<dbReference type="Pfam" id="PF06280">
    <property type="entry name" value="fn3_5"/>
    <property type="match status" value="1"/>
</dbReference>
<sequence>MAPAIAIETNPPVMTLRPSESRKFTVTLTVRSVTGSYSFGEVLMKGSGGHRVKIPVVAMDSGSALGIMFSRAESVVGF</sequence>
<feature type="non-terminal residue" evidence="4">
    <location>
        <position position="1"/>
    </location>
</feature>
<evidence type="ECO:0000259" key="3">
    <source>
        <dbReference type="Pfam" id="PF06280"/>
    </source>
</evidence>
<comment type="caution">
    <text evidence="4">The sequence shown here is derived from an EMBL/GenBank/DDBJ whole genome shotgun (WGS) entry which is preliminary data.</text>
</comment>
<organism evidence="4 5">
    <name type="scientific">Rhododendron williamsianum</name>
    <dbReference type="NCBI Taxonomy" id="262921"/>
    <lineage>
        <taxon>Eukaryota</taxon>
        <taxon>Viridiplantae</taxon>
        <taxon>Streptophyta</taxon>
        <taxon>Embryophyta</taxon>
        <taxon>Tracheophyta</taxon>
        <taxon>Spermatophyta</taxon>
        <taxon>Magnoliopsida</taxon>
        <taxon>eudicotyledons</taxon>
        <taxon>Gunneridae</taxon>
        <taxon>Pentapetalae</taxon>
        <taxon>asterids</taxon>
        <taxon>Ericales</taxon>
        <taxon>Ericaceae</taxon>
        <taxon>Ericoideae</taxon>
        <taxon>Rhodoreae</taxon>
        <taxon>Rhododendron</taxon>
    </lineage>
</organism>
<reference evidence="4 5" key="1">
    <citation type="journal article" date="2019" name="Genome Biol. Evol.">
        <title>The Rhododendron genome and chromosomal organization provide insight into shared whole-genome duplications across the heath family (Ericaceae).</title>
        <authorList>
            <person name="Soza V.L."/>
            <person name="Lindsley D."/>
            <person name="Waalkes A."/>
            <person name="Ramage E."/>
            <person name="Patwardhan R.P."/>
            <person name="Burton J.N."/>
            <person name="Adey A."/>
            <person name="Kumar A."/>
            <person name="Qiu R."/>
            <person name="Shendure J."/>
            <person name="Hall B."/>
        </authorList>
    </citation>
    <scope>NUCLEOTIDE SEQUENCE [LARGE SCALE GENOMIC DNA]</scope>
    <source>
        <strain evidence="4">RSF 1966-606</strain>
    </source>
</reference>
<keyword evidence="5" id="KW-1185">Reference proteome</keyword>
<protein>
    <recommendedName>
        <fullName evidence="3">C5a peptidase/Subtilisin-like protease SBT2-like Fn3-like domain-containing protein</fullName>
    </recommendedName>
</protein>
<dbReference type="Gene3D" id="2.60.40.2310">
    <property type="match status" value="1"/>
</dbReference>
<evidence type="ECO:0000256" key="2">
    <source>
        <dbReference type="ARBA" id="ARBA00022729"/>
    </source>
</evidence>
<dbReference type="GO" id="GO:0004252">
    <property type="term" value="F:serine-type endopeptidase activity"/>
    <property type="evidence" value="ECO:0007669"/>
    <property type="project" value="InterPro"/>
</dbReference>
<evidence type="ECO:0000256" key="1">
    <source>
        <dbReference type="ARBA" id="ARBA00011073"/>
    </source>
</evidence>
<proteinExistence type="inferred from homology"/>
<dbReference type="InterPro" id="IPR010435">
    <property type="entry name" value="C5a/SBT2-like_Fn3"/>
</dbReference>
<feature type="domain" description="C5a peptidase/Subtilisin-like protease SBT2-like Fn3-like" evidence="3">
    <location>
        <begin position="1"/>
        <end position="57"/>
    </location>
</feature>